<dbReference type="RefSeq" id="WP_009070789.1">
    <property type="nucleotide sequence ID" value="NZ_JH597761.1"/>
</dbReference>
<evidence type="ECO:0000313" key="2">
    <source>
        <dbReference type="Proteomes" id="UP000003980"/>
    </source>
</evidence>
<dbReference type="InterPro" id="IPR032466">
    <property type="entry name" value="Metal_Hydrolase"/>
</dbReference>
<dbReference type="SUPFAM" id="SSF51556">
    <property type="entry name" value="Metallo-dependent hydrolases"/>
    <property type="match status" value="1"/>
</dbReference>
<dbReference type="Gene3D" id="3.20.20.140">
    <property type="entry name" value="Metal-dependent hydrolases"/>
    <property type="match status" value="1"/>
</dbReference>
<dbReference type="STRING" id="671065.MetMK1DRAFT_00007380"/>
<gene>
    <name evidence="1" type="ORF">MetMK1DRAFT_00007380</name>
</gene>
<name>H2C1W5_9CREN</name>
<evidence type="ECO:0000313" key="1">
    <source>
        <dbReference type="EMBL" id="EHP70236.1"/>
    </source>
</evidence>
<dbReference type="InterPro" id="IPR016797">
    <property type="entry name" value="UCP021898"/>
</dbReference>
<accession>H2C1W5</accession>
<protein>
    <recommendedName>
        <fullName evidence="3">Cytosolic protein</fullName>
    </recommendedName>
</protein>
<dbReference type="PIRSF" id="PIRSF021898">
    <property type="entry name" value="UCP021898"/>
    <property type="match status" value="1"/>
</dbReference>
<dbReference type="HOGENOM" id="CLU_060721_1_0_2"/>
<dbReference type="Proteomes" id="UP000003980">
    <property type="component" value="Unassembled WGS sequence"/>
</dbReference>
<keyword evidence="2" id="KW-1185">Reference proteome</keyword>
<dbReference type="Pfam" id="PF19799">
    <property type="entry name" value="DUF6282"/>
    <property type="match status" value="1"/>
</dbReference>
<evidence type="ECO:0008006" key="3">
    <source>
        <dbReference type="Google" id="ProtNLM"/>
    </source>
</evidence>
<dbReference type="OrthoDB" id="25479at2157"/>
<dbReference type="eggNOG" id="arCOG06505">
    <property type="taxonomic scope" value="Archaea"/>
</dbReference>
<dbReference type="AlphaFoldDB" id="H2C1W5"/>
<reference evidence="1 2" key="1">
    <citation type="submission" date="2012-01" db="EMBL/GenBank/DDBJ databases">
        <title>Improved High-Quality Draft sequence of Metallosphaera yellowstonensis MK1.</title>
        <authorList>
            <consortium name="US DOE Joint Genome Institute"/>
            <person name="Lucas S."/>
            <person name="Han J."/>
            <person name="Cheng J.-F."/>
            <person name="Goodwin L."/>
            <person name="Pitluck S."/>
            <person name="Peters L."/>
            <person name="Teshima H."/>
            <person name="Detter J.C."/>
            <person name="Han C."/>
            <person name="Tapia R."/>
            <person name="Land M."/>
            <person name="Hauser L."/>
            <person name="Kyrpides N."/>
            <person name="Kozubal M."/>
            <person name="Macur R.E."/>
            <person name="Jay Z."/>
            <person name="Inskeep W."/>
            <person name="Woyke T."/>
        </authorList>
    </citation>
    <scope>NUCLEOTIDE SEQUENCE [LARGE SCALE GENOMIC DNA]</scope>
    <source>
        <strain evidence="1 2">MK1</strain>
    </source>
</reference>
<dbReference type="EMBL" id="JH597761">
    <property type="protein sequence ID" value="EHP70236.1"/>
    <property type="molecule type" value="Genomic_DNA"/>
</dbReference>
<dbReference type="InterPro" id="IPR046249">
    <property type="entry name" value="DUF6282"/>
</dbReference>
<proteinExistence type="predicted"/>
<sequence>MEFSKEVKDLIRDGIDMHLHSAPDLLPRKANDIEFAKMAKEYGMSGFVIKSHYTPTAERASLVRYSVEGFKAYGSIVLNNSVGGINPVAVEVSAKVGAKVVWMPTVDSPNERGRWKNVDDWSKAPYWARLQKDLKSFAVMSPVKVWDEDGELLGEVYHVFDIIKEYNMILATGHLSPEEGIKLVRVAYEHGIRKIIITHPDFPSTLYTLEQQKELLQYGVMLERCFTTPYSGKTTWDKVISAIRTTGPSWNIISTDLGQPNAPYPVEGMLMFAERLLQNGFTTEEIQKMIVDNPKRLLEE</sequence>
<organism evidence="1 2">
    <name type="scientific">Metallosphaera yellowstonensis MK1</name>
    <dbReference type="NCBI Taxonomy" id="671065"/>
    <lineage>
        <taxon>Archaea</taxon>
        <taxon>Thermoproteota</taxon>
        <taxon>Thermoprotei</taxon>
        <taxon>Sulfolobales</taxon>
        <taxon>Sulfolobaceae</taxon>
        <taxon>Metallosphaera</taxon>
    </lineage>
</organism>